<name>B3P2W7_DROER</name>
<protein>
    <submittedName>
        <fullName evidence="2">GG25215</fullName>
    </submittedName>
</protein>
<dbReference type="HOGENOM" id="CLU_1333158_0_0_1"/>
<evidence type="ECO:0000313" key="3">
    <source>
        <dbReference type="Proteomes" id="UP000008711"/>
    </source>
</evidence>
<sequence length="206" mass="24082">MSQETTTSAPRMWSRASPSRVVETAMIGDGPHVRRPRHNNPNQPNPTAADQRPRASTSRRSKFLRKMSLQRTLAFCNRIRSFGGPASRLGYLLPSDFGMRRELRSDIRWPMIENWFEFPTCNDEIDVDCGELHESRLFTDQRHWGRAQLYFQHYLGQRHRHLHNPRSCSVKFDLSPGNMRPIYHVLCGMGLKETLRLAFNEMLHLH</sequence>
<feature type="region of interest" description="Disordered" evidence="1">
    <location>
        <begin position="1"/>
        <end position="61"/>
    </location>
</feature>
<evidence type="ECO:0000313" key="2">
    <source>
        <dbReference type="EMBL" id="EDV48139.1"/>
    </source>
</evidence>
<reference evidence="2 3" key="2">
    <citation type="journal article" date="2008" name="Bioinformatics">
        <title>Assembly reconciliation.</title>
        <authorList>
            <person name="Zimin A.V."/>
            <person name="Smith D.R."/>
            <person name="Sutton G."/>
            <person name="Yorke J.A."/>
        </authorList>
    </citation>
    <scope>NUCLEOTIDE SEQUENCE [LARGE SCALE GENOMIC DNA]</scope>
    <source>
        <strain evidence="2 3">TSC#14021-0224.01</strain>
    </source>
</reference>
<evidence type="ECO:0000256" key="1">
    <source>
        <dbReference type="SAM" id="MobiDB-lite"/>
    </source>
</evidence>
<organism evidence="2 3">
    <name type="scientific">Drosophila erecta</name>
    <name type="common">Fruit fly</name>
    <dbReference type="NCBI Taxonomy" id="7220"/>
    <lineage>
        <taxon>Eukaryota</taxon>
        <taxon>Metazoa</taxon>
        <taxon>Ecdysozoa</taxon>
        <taxon>Arthropoda</taxon>
        <taxon>Hexapoda</taxon>
        <taxon>Insecta</taxon>
        <taxon>Pterygota</taxon>
        <taxon>Neoptera</taxon>
        <taxon>Endopterygota</taxon>
        <taxon>Diptera</taxon>
        <taxon>Brachycera</taxon>
        <taxon>Muscomorpha</taxon>
        <taxon>Ephydroidea</taxon>
        <taxon>Drosophilidae</taxon>
        <taxon>Drosophila</taxon>
        <taxon>Sophophora</taxon>
    </lineage>
</organism>
<dbReference type="OMA" id="QLHFQQY"/>
<dbReference type="KEGG" id="der:6553288"/>
<dbReference type="EMBL" id="CH954181">
    <property type="protein sequence ID" value="EDV48139.1"/>
    <property type="molecule type" value="Genomic_DNA"/>
</dbReference>
<gene>
    <name evidence="2" type="primary">Dere\GG25215</name>
    <name evidence="2" type="ORF">Dere_GG25215</name>
</gene>
<dbReference type="AlphaFoldDB" id="B3P2W7"/>
<dbReference type="PhylomeDB" id="B3P2W7"/>
<reference evidence="2 3" key="1">
    <citation type="journal article" date="2007" name="Nature">
        <title>Evolution of genes and genomes on the Drosophila phylogeny.</title>
        <authorList>
            <consortium name="Drosophila 12 Genomes Consortium"/>
            <person name="Clark A.G."/>
            <person name="Eisen M.B."/>
            <person name="Smith D.R."/>
            <person name="Bergman C.M."/>
            <person name="Oliver B."/>
            <person name="Markow T.A."/>
            <person name="Kaufman T.C."/>
            <person name="Kellis M."/>
            <person name="Gelbart W."/>
            <person name="Iyer V.N."/>
            <person name="Pollard D.A."/>
            <person name="Sackton T.B."/>
            <person name="Larracuente A.M."/>
            <person name="Singh N.D."/>
            <person name="Abad J.P."/>
            <person name="Abt D.N."/>
            <person name="Adryan B."/>
            <person name="Aguade M."/>
            <person name="Akashi H."/>
            <person name="Anderson W.W."/>
            <person name="Aquadro C.F."/>
            <person name="Ardell D.H."/>
            <person name="Arguello R."/>
            <person name="Artieri C.G."/>
            <person name="Barbash D.A."/>
            <person name="Barker D."/>
            <person name="Barsanti P."/>
            <person name="Batterham P."/>
            <person name="Batzoglou S."/>
            <person name="Begun D."/>
            <person name="Bhutkar A."/>
            <person name="Blanco E."/>
            <person name="Bosak S.A."/>
            <person name="Bradley R.K."/>
            <person name="Brand A.D."/>
            <person name="Brent M.R."/>
            <person name="Brooks A.N."/>
            <person name="Brown R.H."/>
            <person name="Butlin R.K."/>
            <person name="Caggese C."/>
            <person name="Calvi B.R."/>
            <person name="Bernardo de Carvalho A."/>
            <person name="Caspi A."/>
            <person name="Castrezana S."/>
            <person name="Celniker S.E."/>
            <person name="Chang J.L."/>
            <person name="Chapple C."/>
            <person name="Chatterji S."/>
            <person name="Chinwalla A."/>
            <person name="Civetta A."/>
            <person name="Clifton S.W."/>
            <person name="Comeron J.M."/>
            <person name="Costello J.C."/>
            <person name="Coyne J.A."/>
            <person name="Daub J."/>
            <person name="David R.G."/>
            <person name="Delcher A.L."/>
            <person name="Delehaunty K."/>
            <person name="Do C.B."/>
            <person name="Ebling H."/>
            <person name="Edwards K."/>
            <person name="Eickbush T."/>
            <person name="Evans J.D."/>
            <person name="Filipski A."/>
            <person name="Findeiss S."/>
            <person name="Freyhult E."/>
            <person name="Fulton L."/>
            <person name="Fulton R."/>
            <person name="Garcia A.C."/>
            <person name="Gardiner A."/>
            <person name="Garfield D.A."/>
            <person name="Garvin B.E."/>
            <person name="Gibson G."/>
            <person name="Gilbert D."/>
            <person name="Gnerre S."/>
            <person name="Godfrey J."/>
            <person name="Good R."/>
            <person name="Gotea V."/>
            <person name="Gravely B."/>
            <person name="Greenberg A.J."/>
            <person name="Griffiths-Jones S."/>
            <person name="Gross S."/>
            <person name="Guigo R."/>
            <person name="Gustafson E.A."/>
            <person name="Haerty W."/>
            <person name="Hahn M.W."/>
            <person name="Halligan D.L."/>
            <person name="Halpern A.L."/>
            <person name="Halter G.M."/>
            <person name="Han M.V."/>
            <person name="Heger A."/>
            <person name="Hillier L."/>
            <person name="Hinrichs A.S."/>
            <person name="Holmes I."/>
            <person name="Hoskins R.A."/>
            <person name="Hubisz M.J."/>
            <person name="Hultmark D."/>
            <person name="Huntley M.A."/>
            <person name="Jaffe D.B."/>
            <person name="Jagadeeshan S."/>
            <person name="Jeck W.R."/>
            <person name="Johnson J."/>
            <person name="Jones C.D."/>
            <person name="Jordan W.C."/>
            <person name="Karpen G.H."/>
            <person name="Kataoka E."/>
            <person name="Keightley P.D."/>
            <person name="Kheradpour P."/>
            <person name="Kirkness E.F."/>
            <person name="Koerich L.B."/>
            <person name="Kristiansen K."/>
            <person name="Kudrna D."/>
            <person name="Kulathinal R.J."/>
            <person name="Kumar S."/>
            <person name="Kwok R."/>
            <person name="Lander E."/>
            <person name="Langley C.H."/>
            <person name="Lapoint R."/>
            <person name="Lazzaro B.P."/>
            <person name="Lee S.J."/>
            <person name="Levesque L."/>
            <person name="Li R."/>
            <person name="Lin C.F."/>
            <person name="Lin M.F."/>
            <person name="Lindblad-Toh K."/>
            <person name="Llopart A."/>
            <person name="Long M."/>
            <person name="Low L."/>
            <person name="Lozovsky E."/>
            <person name="Lu J."/>
            <person name="Luo M."/>
            <person name="Machado C.A."/>
            <person name="Makalowski W."/>
            <person name="Marzo M."/>
            <person name="Matsuda M."/>
            <person name="Matzkin L."/>
            <person name="McAllister B."/>
            <person name="McBride C.S."/>
            <person name="McKernan B."/>
            <person name="McKernan K."/>
            <person name="Mendez-Lago M."/>
            <person name="Minx P."/>
            <person name="Mollenhauer M.U."/>
            <person name="Montooth K."/>
            <person name="Mount S.M."/>
            <person name="Mu X."/>
            <person name="Myers E."/>
            <person name="Negre B."/>
            <person name="Newfeld S."/>
            <person name="Nielsen R."/>
            <person name="Noor M.A."/>
            <person name="O'Grady P."/>
            <person name="Pachter L."/>
            <person name="Papaceit M."/>
            <person name="Parisi M.J."/>
            <person name="Parisi M."/>
            <person name="Parts L."/>
            <person name="Pedersen J.S."/>
            <person name="Pesole G."/>
            <person name="Phillippy A.M."/>
            <person name="Ponting C.P."/>
            <person name="Pop M."/>
            <person name="Porcelli D."/>
            <person name="Powell J.R."/>
            <person name="Prohaska S."/>
            <person name="Pruitt K."/>
            <person name="Puig M."/>
            <person name="Quesneville H."/>
            <person name="Ram K.R."/>
            <person name="Rand D."/>
            <person name="Rasmussen M.D."/>
            <person name="Reed L.K."/>
            <person name="Reenan R."/>
            <person name="Reily A."/>
            <person name="Remington K.A."/>
            <person name="Rieger T.T."/>
            <person name="Ritchie M.G."/>
            <person name="Robin C."/>
            <person name="Rogers Y.H."/>
            <person name="Rohde C."/>
            <person name="Rozas J."/>
            <person name="Rubenfield M.J."/>
            <person name="Ruiz A."/>
            <person name="Russo S."/>
            <person name="Salzberg S.L."/>
            <person name="Sanchez-Gracia A."/>
            <person name="Saranga D.J."/>
            <person name="Sato H."/>
            <person name="Schaeffer S.W."/>
            <person name="Schatz M.C."/>
            <person name="Schlenke T."/>
            <person name="Schwartz R."/>
            <person name="Segarra C."/>
            <person name="Singh R.S."/>
            <person name="Sirot L."/>
            <person name="Sirota M."/>
            <person name="Sisneros N.B."/>
            <person name="Smith C.D."/>
            <person name="Smith T.F."/>
            <person name="Spieth J."/>
            <person name="Stage D.E."/>
            <person name="Stark A."/>
            <person name="Stephan W."/>
            <person name="Strausberg R.L."/>
            <person name="Strempel S."/>
            <person name="Sturgill D."/>
            <person name="Sutton G."/>
            <person name="Sutton G.G."/>
            <person name="Tao W."/>
            <person name="Teichmann S."/>
            <person name="Tobari Y.N."/>
            <person name="Tomimura Y."/>
            <person name="Tsolas J.M."/>
            <person name="Valente V.L."/>
            <person name="Venter E."/>
            <person name="Venter J.C."/>
            <person name="Vicario S."/>
            <person name="Vieira F.G."/>
            <person name="Vilella A.J."/>
            <person name="Villasante A."/>
            <person name="Walenz B."/>
            <person name="Wang J."/>
            <person name="Wasserman M."/>
            <person name="Watts T."/>
            <person name="Wilson D."/>
            <person name="Wilson R.K."/>
            <person name="Wing R.A."/>
            <person name="Wolfner M.F."/>
            <person name="Wong A."/>
            <person name="Wong G.K."/>
            <person name="Wu C.I."/>
            <person name="Wu G."/>
            <person name="Yamamoto D."/>
            <person name="Yang H.P."/>
            <person name="Yang S.P."/>
            <person name="Yorke J.A."/>
            <person name="Yoshida K."/>
            <person name="Zdobnov E."/>
            <person name="Zhang P."/>
            <person name="Zhang Y."/>
            <person name="Zimin A.V."/>
            <person name="Baldwin J."/>
            <person name="Abdouelleil A."/>
            <person name="Abdulkadir J."/>
            <person name="Abebe A."/>
            <person name="Abera B."/>
            <person name="Abreu J."/>
            <person name="Acer S.C."/>
            <person name="Aftuck L."/>
            <person name="Alexander A."/>
            <person name="An P."/>
            <person name="Anderson E."/>
            <person name="Anderson S."/>
            <person name="Arachi H."/>
            <person name="Azer M."/>
            <person name="Bachantsang P."/>
            <person name="Barry A."/>
            <person name="Bayul T."/>
            <person name="Berlin A."/>
            <person name="Bessette D."/>
            <person name="Bloom T."/>
            <person name="Blye J."/>
            <person name="Boguslavskiy L."/>
            <person name="Bonnet C."/>
            <person name="Boukhgalter B."/>
            <person name="Bourzgui I."/>
            <person name="Brown A."/>
            <person name="Cahill P."/>
            <person name="Channer S."/>
            <person name="Cheshatsang Y."/>
            <person name="Chuda L."/>
            <person name="Citroen M."/>
            <person name="Collymore A."/>
            <person name="Cooke P."/>
            <person name="Costello M."/>
            <person name="D'Aco K."/>
            <person name="Daza R."/>
            <person name="De Haan G."/>
            <person name="DeGray S."/>
            <person name="DeMaso C."/>
            <person name="Dhargay N."/>
            <person name="Dooley K."/>
            <person name="Dooley E."/>
            <person name="Doricent M."/>
            <person name="Dorje P."/>
            <person name="Dorjee K."/>
            <person name="Dupes A."/>
            <person name="Elong R."/>
            <person name="Falk J."/>
            <person name="Farina A."/>
            <person name="Faro S."/>
            <person name="Ferguson D."/>
            <person name="Fisher S."/>
            <person name="Foley C.D."/>
            <person name="Franke A."/>
            <person name="Friedrich D."/>
            <person name="Gadbois L."/>
            <person name="Gearin G."/>
            <person name="Gearin C.R."/>
            <person name="Giannoukos G."/>
            <person name="Goode T."/>
            <person name="Graham J."/>
            <person name="Grandbois E."/>
            <person name="Grewal S."/>
            <person name="Gyaltsen K."/>
            <person name="Hafez N."/>
            <person name="Hagos B."/>
            <person name="Hall J."/>
            <person name="Henson C."/>
            <person name="Hollinger A."/>
            <person name="Honan T."/>
            <person name="Huard M.D."/>
            <person name="Hughes L."/>
            <person name="Hurhula B."/>
            <person name="Husby M.E."/>
            <person name="Kamat A."/>
            <person name="Kanga B."/>
            <person name="Kashin S."/>
            <person name="Khazanovich D."/>
            <person name="Kisner P."/>
            <person name="Lance K."/>
            <person name="Lara M."/>
            <person name="Lee W."/>
            <person name="Lennon N."/>
            <person name="Letendre F."/>
            <person name="LeVine R."/>
            <person name="Lipovsky A."/>
            <person name="Liu X."/>
            <person name="Liu J."/>
            <person name="Liu S."/>
            <person name="Lokyitsang T."/>
            <person name="Lokyitsang Y."/>
            <person name="Lubonja R."/>
            <person name="Lui A."/>
            <person name="MacDonald P."/>
            <person name="Magnisalis V."/>
            <person name="Maru K."/>
            <person name="Matthews C."/>
            <person name="McCusker W."/>
            <person name="McDonough S."/>
            <person name="Mehta T."/>
            <person name="Meldrim J."/>
            <person name="Meneus L."/>
            <person name="Mihai O."/>
            <person name="Mihalev A."/>
            <person name="Mihova T."/>
            <person name="Mittelman R."/>
            <person name="Mlenga V."/>
            <person name="Montmayeur A."/>
            <person name="Mulrain L."/>
            <person name="Navidi A."/>
            <person name="Naylor J."/>
            <person name="Negash T."/>
            <person name="Nguyen T."/>
            <person name="Nguyen N."/>
            <person name="Nicol R."/>
            <person name="Norbu C."/>
            <person name="Norbu N."/>
            <person name="Novod N."/>
            <person name="O'Neill B."/>
            <person name="Osman S."/>
            <person name="Markiewicz E."/>
            <person name="Oyono O.L."/>
            <person name="Patti C."/>
            <person name="Phunkhang P."/>
            <person name="Pierre F."/>
            <person name="Priest M."/>
            <person name="Raghuraman S."/>
            <person name="Rege F."/>
            <person name="Reyes R."/>
            <person name="Rise C."/>
            <person name="Rogov P."/>
            <person name="Ross K."/>
            <person name="Ryan E."/>
            <person name="Settipalli S."/>
            <person name="Shea T."/>
            <person name="Sherpa N."/>
            <person name="Shi L."/>
            <person name="Shih D."/>
            <person name="Sparrow T."/>
            <person name="Spaulding J."/>
            <person name="Stalker J."/>
            <person name="Stange-Thomann N."/>
            <person name="Stavropoulos S."/>
            <person name="Stone C."/>
            <person name="Strader C."/>
            <person name="Tesfaye S."/>
            <person name="Thomson T."/>
            <person name="Thoulutsang Y."/>
            <person name="Thoulutsang D."/>
            <person name="Topham K."/>
            <person name="Topping I."/>
            <person name="Tsamla T."/>
            <person name="Vassiliev H."/>
            <person name="Vo A."/>
            <person name="Wangchuk T."/>
            <person name="Wangdi T."/>
            <person name="Weiand M."/>
            <person name="Wilkinson J."/>
            <person name="Wilson A."/>
            <person name="Yadav S."/>
            <person name="Young G."/>
            <person name="Yu Q."/>
            <person name="Zembek L."/>
            <person name="Zhong D."/>
            <person name="Zimmer A."/>
            <person name="Zwirko Z."/>
            <person name="Jaffe D.B."/>
            <person name="Alvarez P."/>
            <person name="Brockman W."/>
            <person name="Butler J."/>
            <person name="Chin C."/>
            <person name="Gnerre S."/>
            <person name="Grabherr M."/>
            <person name="Kleber M."/>
            <person name="Mauceli E."/>
            <person name="MacCallum I."/>
        </authorList>
    </citation>
    <scope>NUCLEOTIDE SEQUENCE [LARGE SCALE GENOMIC DNA]</scope>
    <source>
        <strain evidence="2 3">TSC#14021-0224.01</strain>
    </source>
</reference>
<accession>B3P2W7</accession>
<dbReference type="Proteomes" id="UP000008711">
    <property type="component" value="Unassembled WGS sequence"/>
</dbReference>
<proteinExistence type="predicted"/>
<dbReference type="OrthoDB" id="7861690at2759"/>
<keyword evidence="3" id="KW-1185">Reference proteome</keyword>